<name>A0A2A5RZQ6_9LACT</name>
<dbReference type="SUPFAM" id="SSF46785">
    <property type="entry name" value="Winged helix' DNA-binding domain"/>
    <property type="match status" value="1"/>
</dbReference>
<dbReference type="Pfam" id="PF13280">
    <property type="entry name" value="WYL"/>
    <property type="match status" value="1"/>
</dbReference>
<dbReference type="InterPro" id="IPR028349">
    <property type="entry name" value="PafC-like"/>
</dbReference>
<dbReference type="RefSeq" id="WP_068162397.1">
    <property type="nucleotide sequence ID" value="NZ_JXJX01000007.1"/>
</dbReference>
<evidence type="ECO:0000313" key="4">
    <source>
        <dbReference type="EMBL" id="PCS06737.1"/>
    </source>
</evidence>
<organism evidence="4 5">
    <name type="scientific">Pseudolactococcus plantarum</name>
    <dbReference type="NCBI Taxonomy" id="1365"/>
    <lineage>
        <taxon>Bacteria</taxon>
        <taxon>Bacillati</taxon>
        <taxon>Bacillota</taxon>
        <taxon>Bacilli</taxon>
        <taxon>Lactobacillales</taxon>
        <taxon>Streptococcaceae</taxon>
        <taxon>Pseudolactococcus</taxon>
    </lineage>
</organism>
<dbReference type="InterPro" id="IPR036388">
    <property type="entry name" value="WH-like_DNA-bd_sf"/>
</dbReference>
<feature type="domain" description="WCX" evidence="3">
    <location>
        <begin position="221"/>
        <end position="294"/>
    </location>
</feature>
<feature type="domain" description="WYL" evidence="2">
    <location>
        <begin position="128"/>
        <end position="193"/>
    </location>
</feature>
<dbReference type="Pfam" id="PF08279">
    <property type="entry name" value="HTH_11"/>
    <property type="match status" value="1"/>
</dbReference>
<dbReference type="EMBL" id="JXJX01000007">
    <property type="protein sequence ID" value="PCS06737.1"/>
    <property type="molecule type" value="Genomic_DNA"/>
</dbReference>
<dbReference type="PANTHER" id="PTHR34580">
    <property type="match status" value="1"/>
</dbReference>
<sequence>MQTNRLFDIIYILLTTQKVTAKELSNQCQVSIRTIYRDIDRMSQAGIPIFTQKGSGGGVSLLSDFVLDKVLLNQSERQSILQALQTQDALNIDTATTESLTKLSALFGQISEPWLSIDLTRWYETDDYFEQLKTAILRRHMIRFLYYNAKGEYCDRQVEPLQLVFKSMSWYLKGYCLSKNDIRFFKLSRITKLVNTYHTYSDRRLPTEKLDKPILAEPDQVKLVMQVSAHLGYRIYDDFPISIIHQLPNGDLLVDGLVPKEDWLYSYILSLGENAIVIAPKSLKATILVKIEEMRKRYYE</sequence>
<dbReference type="AlphaFoldDB" id="A0A2A5RZQ6"/>
<keyword evidence="5" id="KW-1185">Reference proteome</keyword>
<dbReference type="InterPro" id="IPR036390">
    <property type="entry name" value="WH_DNA-bd_sf"/>
</dbReference>
<comment type="caution">
    <text evidence="4">The sequence shown here is derived from an EMBL/GenBank/DDBJ whole genome shotgun (WGS) entry which is preliminary data.</text>
</comment>
<reference evidence="4 5" key="1">
    <citation type="submission" date="2014-12" db="EMBL/GenBank/DDBJ databases">
        <title>Draft genome sequences of 10 type strains of Lactococcus.</title>
        <authorList>
            <person name="Sun Z."/>
            <person name="Zhong Z."/>
            <person name="Liu W."/>
            <person name="Zhang W."/>
            <person name="Zhang H."/>
        </authorList>
    </citation>
    <scope>NUCLEOTIDE SEQUENCE [LARGE SCALE GENOMIC DNA]</scope>
    <source>
        <strain evidence="4 5">DSM 20686</strain>
    </source>
</reference>
<evidence type="ECO:0000313" key="5">
    <source>
        <dbReference type="Proteomes" id="UP000242246"/>
    </source>
</evidence>
<dbReference type="OrthoDB" id="9815009at2"/>
<protein>
    <submittedName>
        <fullName evidence="4">Transcriptional regulator</fullName>
    </submittedName>
</protein>
<dbReference type="Proteomes" id="UP000242246">
    <property type="component" value="Unassembled WGS sequence"/>
</dbReference>
<feature type="domain" description="Helix-turn-helix type 11" evidence="1">
    <location>
        <begin position="5"/>
        <end position="56"/>
    </location>
</feature>
<dbReference type="PROSITE" id="PS52050">
    <property type="entry name" value="WYL"/>
    <property type="match status" value="1"/>
</dbReference>
<dbReference type="Gene3D" id="1.10.10.10">
    <property type="entry name" value="Winged helix-like DNA-binding domain superfamily/Winged helix DNA-binding domain"/>
    <property type="match status" value="1"/>
</dbReference>
<dbReference type="InterPro" id="IPR013196">
    <property type="entry name" value="HTH_11"/>
</dbReference>
<proteinExistence type="predicted"/>
<dbReference type="STRING" id="1348632.GCA_001591745_00977"/>
<dbReference type="InterPro" id="IPR051534">
    <property type="entry name" value="CBASS_pafABC_assoc_protein"/>
</dbReference>
<dbReference type="PIRSF" id="PIRSF016838">
    <property type="entry name" value="PafC"/>
    <property type="match status" value="1"/>
</dbReference>
<accession>A0A2A5RZQ6</accession>
<gene>
    <name evidence="4" type="ORF">RU87_GL001590</name>
</gene>
<evidence type="ECO:0000259" key="1">
    <source>
        <dbReference type="Pfam" id="PF08279"/>
    </source>
</evidence>
<dbReference type="InterPro" id="IPR057727">
    <property type="entry name" value="WCX_dom"/>
</dbReference>
<dbReference type="PANTHER" id="PTHR34580:SF1">
    <property type="entry name" value="PROTEIN PAFC"/>
    <property type="match status" value="1"/>
</dbReference>
<evidence type="ECO:0000259" key="2">
    <source>
        <dbReference type="Pfam" id="PF13280"/>
    </source>
</evidence>
<dbReference type="Pfam" id="PF25583">
    <property type="entry name" value="WCX"/>
    <property type="match status" value="1"/>
</dbReference>
<dbReference type="InterPro" id="IPR026881">
    <property type="entry name" value="WYL_dom"/>
</dbReference>
<evidence type="ECO:0000259" key="3">
    <source>
        <dbReference type="Pfam" id="PF25583"/>
    </source>
</evidence>